<name>T1CDM9_9ZZZZ</name>
<evidence type="ECO:0000256" key="3">
    <source>
        <dbReference type="ARBA" id="ARBA00022989"/>
    </source>
</evidence>
<evidence type="ECO:0000313" key="7">
    <source>
        <dbReference type="EMBL" id="EQD64009.1"/>
    </source>
</evidence>
<dbReference type="SUPFAM" id="SSF54534">
    <property type="entry name" value="FKBP-like"/>
    <property type="match status" value="1"/>
</dbReference>
<comment type="subcellular location">
    <subcellularLocation>
        <location evidence="1">Membrane</location>
        <topology evidence="1">Multi-pass membrane protein</topology>
    </subcellularLocation>
</comment>
<evidence type="ECO:0000256" key="1">
    <source>
        <dbReference type="ARBA" id="ARBA00004141"/>
    </source>
</evidence>
<dbReference type="InterPro" id="IPR002293">
    <property type="entry name" value="AA/rel_permease1"/>
</dbReference>
<keyword evidence="4 5" id="KW-0472">Membrane</keyword>
<dbReference type="AlphaFoldDB" id="T1CDM9"/>
<sequence length="606" mass="63335">MSNAAAAGGTYLRRMGGFSSTMLVVGGVIGAGIFLNPAVVAAHTHSGAELLLAWVLGGVLTMIGALCFAELGARRPEAGGSYLYIFEAFGPLLAFLFGWTMLIADLPGSLAAVALIFGRYAATAVGLPLHSAPTLGSGALVLIALVHARGISSGAALQNVLSLLKLSAVAALAGTGLWLAAPHLPVALATDPSITQPNFAMALLPVLFAYGGFAYLNALAGEVRDPLRTLPRALFGGLLLVMLAYVLVNLGYLAALGHAGLARSAAPAAAVMHQAFGPLGERLIAAGIAASTFGYCAVALGGAARVLQTIAAQGLFFRSLGVLHPRRRTPQRALLLLAAWSIVLALSNSFAWLLNYTTVVDWLGYAAAIAALFWYRRRQPDYRGFRTPLYPLEPILFIALVLAVVVVTVAYSPSDAGMGLVVMLRAAGVRVLEPAQAGLIAPPAPPHHQHEPRLHQGIRHARGPARARAERIPNYVTAYGLAQLRARAAAARTELHAAQTCTDVAAAMTLARDLRWLDARIAAAIVVNPATQPPARVAFGAEVTVEDDCGATQRWQIVGEDEADASAGKVSWVSPLARALLDAQVGDEVIWRRPAGAQTLSVTHIA</sequence>
<dbReference type="GO" id="GO:0003677">
    <property type="term" value="F:DNA binding"/>
    <property type="evidence" value="ECO:0007669"/>
    <property type="project" value="InterPro"/>
</dbReference>
<feature type="transmembrane region" description="Helical" evidence="5">
    <location>
        <begin position="160"/>
        <end position="179"/>
    </location>
</feature>
<evidence type="ECO:0000256" key="5">
    <source>
        <dbReference type="SAM" id="Phobius"/>
    </source>
</evidence>
<feature type="transmembrane region" description="Helical" evidence="5">
    <location>
        <begin position="199"/>
        <end position="221"/>
    </location>
</feature>
<organism evidence="7">
    <name type="scientific">mine drainage metagenome</name>
    <dbReference type="NCBI Taxonomy" id="410659"/>
    <lineage>
        <taxon>unclassified sequences</taxon>
        <taxon>metagenomes</taxon>
        <taxon>ecological metagenomes</taxon>
    </lineage>
</organism>
<proteinExistence type="predicted"/>
<gene>
    <name evidence="7" type="ORF">B2A_02237</name>
</gene>
<dbReference type="GO" id="GO:0016020">
    <property type="term" value="C:membrane"/>
    <property type="evidence" value="ECO:0007669"/>
    <property type="project" value="UniProtKB-SubCell"/>
</dbReference>
<feature type="transmembrane region" description="Helical" evidence="5">
    <location>
        <begin position="359"/>
        <end position="375"/>
    </location>
</feature>
<dbReference type="Gene3D" id="1.20.1740.10">
    <property type="entry name" value="Amino acid/polyamine transporter I"/>
    <property type="match status" value="1"/>
</dbReference>
<comment type="caution">
    <text evidence="7">The sequence shown here is derived from an EMBL/GenBank/DDBJ whole genome shotgun (WGS) entry which is preliminary data.</text>
</comment>
<dbReference type="GO" id="GO:0032784">
    <property type="term" value="P:regulation of DNA-templated transcription elongation"/>
    <property type="evidence" value="ECO:0007669"/>
    <property type="project" value="InterPro"/>
</dbReference>
<feature type="transmembrane region" description="Helical" evidence="5">
    <location>
        <begin position="283"/>
        <end position="307"/>
    </location>
</feature>
<evidence type="ECO:0000259" key="6">
    <source>
        <dbReference type="Pfam" id="PF01272"/>
    </source>
</evidence>
<dbReference type="InterPro" id="IPR018151">
    <property type="entry name" value="TF_GreA/GreB_CS"/>
</dbReference>
<dbReference type="Pfam" id="PF13520">
    <property type="entry name" value="AA_permease_2"/>
    <property type="match status" value="1"/>
</dbReference>
<dbReference type="FunFam" id="3.10.50.30:FF:000001">
    <property type="entry name" value="Transcription elongation factor GreA"/>
    <property type="match status" value="1"/>
</dbReference>
<feature type="non-terminal residue" evidence="7">
    <location>
        <position position="606"/>
    </location>
</feature>
<feature type="transmembrane region" description="Helical" evidence="5">
    <location>
        <begin position="92"/>
        <end position="117"/>
    </location>
</feature>
<dbReference type="GO" id="GO:0015179">
    <property type="term" value="F:L-amino acid transmembrane transporter activity"/>
    <property type="evidence" value="ECO:0007669"/>
    <property type="project" value="TreeGrafter"/>
</dbReference>
<dbReference type="EMBL" id="AUZZ01001547">
    <property type="protein sequence ID" value="EQD64009.1"/>
    <property type="molecule type" value="Genomic_DNA"/>
</dbReference>
<dbReference type="InterPro" id="IPR001437">
    <property type="entry name" value="Tscrpt_elong_fac_GreA/B_C"/>
</dbReference>
<dbReference type="PANTHER" id="PTHR11785:SF512">
    <property type="entry name" value="SOBREMESA, ISOFORM B"/>
    <property type="match status" value="1"/>
</dbReference>
<feature type="transmembrane region" description="Helical" evidence="5">
    <location>
        <begin position="129"/>
        <end position="148"/>
    </location>
</feature>
<feature type="transmembrane region" description="Helical" evidence="5">
    <location>
        <begin position="51"/>
        <end position="71"/>
    </location>
</feature>
<feature type="transmembrane region" description="Helical" evidence="5">
    <location>
        <begin position="233"/>
        <end position="255"/>
    </location>
</feature>
<dbReference type="Pfam" id="PF01272">
    <property type="entry name" value="GreA_GreB"/>
    <property type="match status" value="1"/>
</dbReference>
<reference evidence="7" key="2">
    <citation type="journal article" date="2014" name="ISME J.">
        <title>Microbial stratification in low pH oxic and suboxic macroscopic growths along an acid mine drainage.</title>
        <authorList>
            <person name="Mendez-Garcia C."/>
            <person name="Mesa V."/>
            <person name="Sprenger R.R."/>
            <person name="Richter M."/>
            <person name="Diez M.S."/>
            <person name="Solano J."/>
            <person name="Bargiela R."/>
            <person name="Golyshina O.V."/>
            <person name="Manteca A."/>
            <person name="Ramos J.L."/>
            <person name="Gallego J.R."/>
            <person name="Llorente I."/>
            <person name="Martins Dos Santos V.A."/>
            <person name="Jensen O.N."/>
            <person name="Pelaez A.I."/>
            <person name="Sanchez J."/>
            <person name="Ferrer M."/>
        </authorList>
    </citation>
    <scope>NUCLEOTIDE SEQUENCE</scope>
</reference>
<feature type="transmembrane region" description="Helical" evidence="5">
    <location>
        <begin position="395"/>
        <end position="413"/>
    </location>
</feature>
<dbReference type="Gene3D" id="3.10.50.30">
    <property type="entry name" value="Transcription elongation factor, GreA/GreB, C-terminal domain"/>
    <property type="match status" value="1"/>
</dbReference>
<evidence type="ECO:0000256" key="4">
    <source>
        <dbReference type="ARBA" id="ARBA00023136"/>
    </source>
</evidence>
<evidence type="ECO:0000256" key="2">
    <source>
        <dbReference type="ARBA" id="ARBA00022692"/>
    </source>
</evidence>
<feature type="transmembrane region" description="Helical" evidence="5">
    <location>
        <begin position="333"/>
        <end position="353"/>
    </location>
</feature>
<feature type="domain" description="Transcription elongation factor GreA/GreB C-terminal" evidence="6">
    <location>
        <begin position="534"/>
        <end position="605"/>
    </location>
</feature>
<feature type="transmembrane region" description="Helical" evidence="5">
    <location>
        <begin position="21"/>
        <end position="39"/>
    </location>
</feature>
<accession>T1CDM9</accession>
<keyword evidence="2 5" id="KW-0812">Transmembrane</keyword>
<reference evidence="7" key="1">
    <citation type="submission" date="2013-08" db="EMBL/GenBank/DDBJ databases">
        <authorList>
            <person name="Mendez C."/>
            <person name="Richter M."/>
            <person name="Ferrer M."/>
            <person name="Sanchez J."/>
        </authorList>
    </citation>
    <scope>NUCLEOTIDE SEQUENCE</scope>
</reference>
<dbReference type="PROSITE" id="PS00830">
    <property type="entry name" value="GREAB_2"/>
    <property type="match status" value="1"/>
</dbReference>
<dbReference type="InterPro" id="IPR050598">
    <property type="entry name" value="AminoAcid_Transporter"/>
</dbReference>
<protein>
    <submittedName>
        <fullName evidence="7">Amino acid permease-associated region</fullName>
    </submittedName>
</protein>
<keyword evidence="3 5" id="KW-1133">Transmembrane helix</keyword>
<dbReference type="PANTHER" id="PTHR11785">
    <property type="entry name" value="AMINO ACID TRANSPORTER"/>
    <property type="match status" value="1"/>
</dbReference>
<dbReference type="InterPro" id="IPR036953">
    <property type="entry name" value="GreA/GreB_C_sf"/>
</dbReference>